<gene>
    <name evidence="2" type="ORF">FHG12_08105</name>
</gene>
<protein>
    <submittedName>
        <fullName evidence="2">Glycerophosphodiester phosphodiesterase</fullName>
    </submittedName>
</protein>
<dbReference type="Gene3D" id="3.20.20.190">
    <property type="entry name" value="Phosphatidylinositol (PI) phosphodiesterase"/>
    <property type="match status" value="1"/>
</dbReference>
<proteinExistence type="predicted"/>
<dbReference type="GO" id="GO:0008081">
    <property type="term" value="F:phosphoric diester hydrolase activity"/>
    <property type="evidence" value="ECO:0007669"/>
    <property type="project" value="InterPro"/>
</dbReference>
<dbReference type="PROSITE" id="PS51704">
    <property type="entry name" value="GP_PDE"/>
    <property type="match status" value="1"/>
</dbReference>
<dbReference type="EMBL" id="CP040896">
    <property type="protein sequence ID" value="QDA60072.1"/>
    <property type="molecule type" value="Genomic_DNA"/>
</dbReference>
<evidence type="ECO:0000259" key="1">
    <source>
        <dbReference type="PROSITE" id="PS51704"/>
    </source>
</evidence>
<keyword evidence="3" id="KW-1185">Reference proteome</keyword>
<evidence type="ECO:0000313" key="2">
    <source>
        <dbReference type="EMBL" id="QDA60072.1"/>
    </source>
</evidence>
<dbReference type="AlphaFoldDB" id="A0A5B8A1N3"/>
<accession>A0A5B8A1N3</accession>
<evidence type="ECO:0000313" key="3">
    <source>
        <dbReference type="Proteomes" id="UP000305398"/>
    </source>
</evidence>
<dbReference type="GO" id="GO:0006629">
    <property type="term" value="P:lipid metabolic process"/>
    <property type="evidence" value="ECO:0007669"/>
    <property type="project" value="InterPro"/>
</dbReference>
<dbReference type="InterPro" id="IPR017946">
    <property type="entry name" value="PLC-like_Pdiesterase_TIM-brl"/>
</dbReference>
<dbReference type="PANTHER" id="PTHR46211:SF14">
    <property type="entry name" value="GLYCEROPHOSPHODIESTER PHOSPHODIESTERASE"/>
    <property type="match status" value="1"/>
</dbReference>
<name>A0A5B8A1N3_9BACT</name>
<sequence>MPTQSTSAHHHRTQIHGHRGCRGLLPENTIPAFLLALEIGVDAIELDVVISQDGQVVVSHEPWMSAALCLDPKGNHIDPSQEKSLNLFQLPYSIIRAYNCGLSQPERFPNQQVLAVYKPLLQEAIQAIERHCLHLGRRQVLYSIEIKSSPAGDGIFHPEPAAFATLVLQVVRACGVLNRTTFLSFDKRILQHFHQLDKRFSLSLLVEDEHDTESHLLELGFMPTVYGPEFTLLSEQDIDYLHEHAIAVVPWTVNDVFDMLHLITLEVDGITTDYPDKAVQLLNERYP</sequence>
<dbReference type="OrthoDB" id="384721at2"/>
<dbReference type="PANTHER" id="PTHR46211">
    <property type="entry name" value="GLYCEROPHOSPHORYL DIESTER PHOSPHODIESTERASE"/>
    <property type="match status" value="1"/>
</dbReference>
<dbReference type="Proteomes" id="UP000305398">
    <property type="component" value="Chromosome"/>
</dbReference>
<organism evidence="2 3">
    <name type="scientific">Hymenobacter jejuensis</name>
    <dbReference type="NCBI Taxonomy" id="2502781"/>
    <lineage>
        <taxon>Bacteria</taxon>
        <taxon>Pseudomonadati</taxon>
        <taxon>Bacteroidota</taxon>
        <taxon>Cytophagia</taxon>
        <taxon>Cytophagales</taxon>
        <taxon>Hymenobacteraceae</taxon>
        <taxon>Hymenobacter</taxon>
    </lineage>
</organism>
<dbReference type="SUPFAM" id="SSF51695">
    <property type="entry name" value="PLC-like phosphodiesterases"/>
    <property type="match status" value="1"/>
</dbReference>
<dbReference type="InterPro" id="IPR030395">
    <property type="entry name" value="GP_PDE_dom"/>
</dbReference>
<feature type="domain" description="GP-PDE" evidence="1">
    <location>
        <begin position="13"/>
        <end position="282"/>
    </location>
</feature>
<reference evidence="2 3" key="1">
    <citation type="submission" date="2019-06" db="EMBL/GenBank/DDBJ databases">
        <authorList>
            <person name="Srinivasan S."/>
        </authorList>
    </citation>
    <scope>NUCLEOTIDE SEQUENCE [LARGE SCALE GENOMIC DNA]</scope>
    <source>
        <strain evidence="2 3">17J68-5</strain>
    </source>
</reference>
<dbReference type="KEGG" id="hyj:FHG12_08105"/>
<dbReference type="Pfam" id="PF03009">
    <property type="entry name" value="GDPD"/>
    <property type="match status" value="1"/>
</dbReference>